<dbReference type="PRINTS" id="PR00039">
    <property type="entry name" value="HTHLYSR"/>
</dbReference>
<dbReference type="Gene3D" id="3.40.190.290">
    <property type="match status" value="1"/>
</dbReference>
<dbReference type="InterPro" id="IPR036390">
    <property type="entry name" value="WH_DNA-bd_sf"/>
</dbReference>
<dbReference type="CDD" id="cd08422">
    <property type="entry name" value="PBP2_CrgA_like"/>
    <property type="match status" value="1"/>
</dbReference>
<dbReference type="EMBL" id="CP070371">
    <property type="protein sequence ID" value="QRZ15174.1"/>
    <property type="molecule type" value="Genomic_DNA"/>
</dbReference>
<keyword evidence="8" id="KW-1185">Reference proteome</keyword>
<evidence type="ECO:0000256" key="3">
    <source>
        <dbReference type="ARBA" id="ARBA00023125"/>
    </source>
</evidence>
<dbReference type="InterPro" id="IPR000847">
    <property type="entry name" value="LysR_HTH_N"/>
</dbReference>
<dbReference type="RefSeq" id="WP_205296133.1">
    <property type="nucleotide sequence ID" value="NZ_CP070371.1"/>
</dbReference>
<dbReference type="InterPro" id="IPR058163">
    <property type="entry name" value="LysR-type_TF_proteobact-type"/>
</dbReference>
<evidence type="ECO:0000259" key="6">
    <source>
        <dbReference type="PROSITE" id="PS50931"/>
    </source>
</evidence>
<protein>
    <submittedName>
        <fullName evidence="7">LysR family transcriptional regulator</fullName>
    </submittedName>
</protein>
<dbReference type="Gene3D" id="1.10.10.10">
    <property type="entry name" value="Winged helix-like DNA-binding domain superfamily/Winged helix DNA-binding domain"/>
    <property type="match status" value="1"/>
</dbReference>
<sequence length="321" mass="35327">MRYDLNDLETFLTVMELGTVTAAAARLNLSKSVVSKRISDLEATLGAALFRRNAGRITPTEAALRLAERLRPALAELVAAAESTAWDMDGLAPLRGSLSIAAPMSFGVLHLGPIIARFAAQNPELEISVDYDDRARDLAREGFDIGIRIGKMRDKALMQRKLCEDESIACASPAYLDRKGRPQALSDLREHEVIGYSHLPHSQLWQFQDRDRFVSPLVQGRLSMNNGEAIRDMAIEGLGLAILPGFIAAPALADGRLERVLTQFNTRPLPIVAVWPPVSPMPAKLRRFIDHLAAELQRPSWQAGWRTDPRDPISLASPATP</sequence>
<dbReference type="Pfam" id="PF03466">
    <property type="entry name" value="LysR_substrate"/>
    <property type="match status" value="1"/>
</dbReference>
<evidence type="ECO:0000313" key="7">
    <source>
        <dbReference type="EMBL" id="QRZ15174.1"/>
    </source>
</evidence>
<dbReference type="PROSITE" id="PS50931">
    <property type="entry name" value="HTH_LYSR"/>
    <property type="match status" value="1"/>
</dbReference>
<accession>A0ABX7JQA8</accession>
<evidence type="ECO:0000256" key="5">
    <source>
        <dbReference type="SAM" id="MobiDB-lite"/>
    </source>
</evidence>
<evidence type="ECO:0000256" key="1">
    <source>
        <dbReference type="ARBA" id="ARBA00009437"/>
    </source>
</evidence>
<reference evidence="7 8" key="1">
    <citation type="submission" date="2021-02" db="EMBL/GenBank/DDBJ databases">
        <title>Paracoccus methylovroum sp.nov., a new methanol and methylamine utilizing methylotrophic denitrifer.</title>
        <authorList>
            <person name="Timsy T."/>
            <person name="Behrendt U."/>
            <person name="Ulrich A."/>
            <person name="Spanner T."/>
            <person name="Foesel B.U."/>
            <person name="Horn M.A."/>
            <person name="Kolb S."/>
        </authorList>
    </citation>
    <scope>NUCLEOTIDE SEQUENCE [LARGE SCALE GENOMIC DNA]</scope>
    <source>
        <strain evidence="7 8">H4-D09</strain>
    </source>
</reference>
<gene>
    <name evidence="7" type="ORF">JWJ88_19815</name>
</gene>
<organism evidence="7 8">
    <name type="scientific">Paracoccus methylovorus</name>
    <dbReference type="NCBI Taxonomy" id="2812658"/>
    <lineage>
        <taxon>Bacteria</taxon>
        <taxon>Pseudomonadati</taxon>
        <taxon>Pseudomonadota</taxon>
        <taxon>Alphaproteobacteria</taxon>
        <taxon>Rhodobacterales</taxon>
        <taxon>Paracoccaceae</taxon>
        <taxon>Paracoccus</taxon>
    </lineage>
</organism>
<keyword evidence="4" id="KW-0804">Transcription</keyword>
<dbReference type="Pfam" id="PF00126">
    <property type="entry name" value="HTH_1"/>
    <property type="match status" value="1"/>
</dbReference>
<dbReference type="PANTHER" id="PTHR30537:SF81">
    <property type="entry name" value="TRANSCRIPTIONAL REGULATOR-RELATED"/>
    <property type="match status" value="1"/>
</dbReference>
<evidence type="ECO:0000256" key="4">
    <source>
        <dbReference type="ARBA" id="ARBA00023163"/>
    </source>
</evidence>
<feature type="region of interest" description="Disordered" evidence="5">
    <location>
        <begin position="300"/>
        <end position="321"/>
    </location>
</feature>
<evidence type="ECO:0000256" key="2">
    <source>
        <dbReference type="ARBA" id="ARBA00023015"/>
    </source>
</evidence>
<dbReference type="InterPro" id="IPR005119">
    <property type="entry name" value="LysR_subst-bd"/>
</dbReference>
<dbReference type="SUPFAM" id="SSF53850">
    <property type="entry name" value="Periplasmic binding protein-like II"/>
    <property type="match status" value="1"/>
</dbReference>
<proteinExistence type="inferred from homology"/>
<comment type="similarity">
    <text evidence="1">Belongs to the LysR transcriptional regulatory family.</text>
</comment>
<dbReference type="SUPFAM" id="SSF46785">
    <property type="entry name" value="Winged helix' DNA-binding domain"/>
    <property type="match status" value="1"/>
</dbReference>
<keyword evidence="2" id="KW-0805">Transcription regulation</keyword>
<dbReference type="InterPro" id="IPR036388">
    <property type="entry name" value="WH-like_DNA-bd_sf"/>
</dbReference>
<feature type="domain" description="HTH lysR-type" evidence="6">
    <location>
        <begin position="1"/>
        <end position="60"/>
    </location>
</feature>
<dbReference type="PANTHER" id="PTHR30537">
    <property type="entry name" value="HTH-TYPE TRANSCRIPTIONAL REGULATOR"/>
    <property type="match status" value="1"/>
</dbReference>
<evidence type="ECO:0000313" key="8">
    <source>
        <dbReference type="Proteomes" id="UP000663629"/>
    </source>
</evidence>
<name>A0ABX7JQA8_9RHOB</name>
<dbReference type="Proteomes" id="UP000663629">
    <property type="component" value="Chromosome 2"/>
</dbReference>
<keyword evidence="3" id="KW-0238">DNA-binding</keyword>